<dbReference type="PANTHER" id="PTHR13274">
    <property type="entry name" value="MITOCHONDRIAL RIBOSOMAL PROTEIN S25"/>
    <property type="match status" value="1"/>
</dbReference>
<dbReference type="PANTHER" id="PTHR13274:SF2">
    <property type="entry name" value="SMALL RIBOSOMAL SUBUNIT PROTEIN MS25"/>
    <property type="match status" value="1"/>
</dbReference>
<dbReference type="GeneID" id="55998010"/>
<sequence>MVNLLKRMRKLNTRLLNIRIGTGAAILPSISTSLKDQPAVTRIHLTYAQYIKGGHMGARQFWRRCLPRLKYHNPAIQMSVKQTDEQDGPAALTIFFSGAPKSNKHHDSSIQDKYAPTPAEGEKAIVIDTKNYDYKQIWQKVQEATGAQEIPPTAEEVQQLAEFKEMAIKSEHDRVRIAAMRQAKKDQERMLQEARGEVEKLRQL</sequence>
<evidence type="ECO:0000256" key="4">
    <source>
        <dbReference type="ARBA" id="ARBA00023274"/>
    </source>
</evidence>
<dbReference type="GO" id="GO:0005840">
    <property type="term" value="C:ribosome"/>
    <property type="evidence" value="ECO:0007669"/>
    <property type="project" value="UniProtKB-KW"/>
</dbReference>
<dbReference type="GO" id="GO:0003735">
    <property type="term" value="F:structural constituent of ribosome"/>
    <property type="evidence" value="ECO:0007669"/>
    <property type="project" value="InterPro"/>
</dbReference>
<keyword evidence="8" id="KW-1185">Reference proteome</keyword>
<organism evidence="7 8">
    <name type="scientific">Talaromyces rugulosus</name>
    <name type="common">Penicillium rugulosum</name>
    <dbReference type="NCBI Taxonomy" id="121627"/>
    <lineage>
        <taxon>Eukaryota</taxon>
        <taxon>Fungi</taxon>
        <taxon>Dikarya</taxon>
        <taxon>Ascomycota</taxon>
        <taxon>Pezizomycotina</taxon>
        <taxon>Eurotiomycetes</taxon>
        <taxon>Eurotiomycetidae</taxon>
        <taxon>Eurotiales</taxon>
        <taxon>Trichocomaceae</taxon>
        <taxon>Talaromyces</taxon>
        <taxon>Talaromyces sect. Islandici</taxon>
    </lineage>
</organism>
<keyword evidence="2" id="KW-0689">Ribosomal protein</keyword>
<dbReference type="InterPro" id="IPR040049">
    <property type="entry name" value="Ribosomal_mS25/mL61"/>
</dbReference>
<name>A0A7H8RC74_TALRU</name>
<keyword evidence="4" id="KW-0687">Ribonucleoprotein</keyword>
<proteinExistence type="predicted"/>
<dbReference type="Proteomes" id="UP000509510">
    <property type="component" value="Chromosome VI"/>
</dbReference>
<evidence type="ECO:0000259" key="6">
    <source>
        <dbReference type="SMART" id="SM00916"/>
    </source>
</evidence>
<feature type="coiled-coil region" evidence="5">
    <location>
        <begin position="177"/>
        <end position="204"/>
    </location>
</feature>
<reference evidence="8" key="1">
    <citation type="submission" date="2020-06" db="EMBL/GenBank/DDBJ databases">
        <title>A chromosome-scale genome assembly of Talaromyces rugulosus W13939.</title>
        <authorList>
            <person name="Wang B."/>
            <person name="Guo L."/>
            <person name="Ye K."/>
            <person name="Wang L."/>
        </authorList>
    </citation>
    <scope>NUCLEOTIDE SEQUENCE [LARGE SCALE GENOMIC DNA]</scope>
    <source>
        <strain evidence="8">W13939</strain>
    </source>
</reference>
<evidence type="ECO:0000256" key="5">
    <source>
        <dbReference type="SAM" id="Coils"/>
    </source>
</evidence>
<feature type="domain" description="Ribosomal protein/NADH dehydrogenase" evidence="6">
    <location>
        <begin position="50"/>
        <end position="148"/>
    </location>
</feature>
<evidence type="ECO:0000256" key="3">
    <source>
        <dbReference type="ARBA" id="ARBA00023128"/>
    </source>
</evidence>
<comment type="subcellular location">
    <subcellularLocation>
        <location evidence="1">Mitochondrion</location>
    </subcellularLocation>
</comment>
<evidence type="ECO:0000313" key="7">
    <source>
        <dbReference type="EMBL" id="QKX63361.1"/>
    </source>
</evidence>
<protein>
    <recommendedName>
        <fullName evidence="6">Ribosomal protein/NADH dehydrogenase domain-containing protein</fullName>
    </recommendedName>
</protein>
<dbReference type="GO" id="GO:1990904">
    <property type="term" value="C:ribonucleoprotein complex"/>
    <property type="evidence" value="ECO:0007669"/>
    <property type="project" value="UniProtKB-KW"/>
</dbReference>
<dbReference type="AlphaFoldDB" id="A0A7H8RC74"/>
<evidence type="ECO:0000313" key="8">
    <source>
        <dbReference type="Proteomes" id="UP000509510"/>
    </source>
</evidence>
<dbReference type="GO" id="GO:0005739">
    <property type="term" value="C:mitochondrion"/>
    <property type="evidence" value="ECO:0007669"/>
    <property type="project" value="UniProtKB-SubCell"/>
</dbReference>
<accession>A0A7H8RC74</accession>
<dbReference type="EMBL" id="CP055903">
    <property type="protein sequence ID" value="QKX63361.1"/>
    <property type="molecule type" value="Genomic_DNA"/>
</dbReference>
<dbReference type="Pfam" id="PF05047">
    <property type="entry name" value="L51_S25_CI-B8"/>
    <property type="match status" value="1"/>
</dbReference>
<dbReference type="OrthoDB" id="1696305at2759"/>
<gene>
    <name evidence="7" type="ORF">TRUGW13939_10531</name>
</gene>
<dbReference type="SUPFAM" id="SSF52833">
    <property type="entry name" value="Thioredoxin-like"/>
    <property type="match status" value="1"/>
</dbReference>
<dbReference type="RefSeq" id="XP_035349535.1">
    <property type="nucleotide sequence ID" value="XM_035493642.1"/>
</dbReference>
<keyword evidence="5" id="KW-0175">Coiled coil</keyword>
<dbReference type="InterPro" id="IPR007741">
    <property type="entry name" value="Ribosomal_mL43/mS25/NADH_DH"/>
</dbReference>
<dbReference type="SMART" id="SM00916">
    <property type="entry name" value="L51_S25_CI-B8"/>
    <property type="match status" value="1"/>
</dbReference>
<evidence type="ECO:0000256" key="1">
    <source>
        <dbReference type="ARBA" id="ARBA00004173"/>
    </source>
</evidence>
<dbReference type="InterPro" id="IPR036249">
    <property type="entry name" value="Thioredoxin-like_sf"/>
</dbReference>
<keyword evidence="3" id="KW-0496">Mitochondrion</keyword>
<dbReference type="KEGG" id="trg:TRUGW13939_10531"/>
<evidence type="ECO:0000256" key="2">
    <source>
        <dbReference type="ARBA" id="ARBA00022980"/>
    </source>
</evidence>